<sequence>MKQNWLKAILPHLAAIGIFLLLAFVYCAPVLEGKIVNQSDMKNVRGMAKEAKDFYEATGERPMWTNSMFSGMPSYVIFTGPGANKVAYMNRIITLYTPDPVNMLFLAMISMYLLLCILDFKYWIRVMGAIAFAFCSYNVILIDVGHITKMYDIALMPAVLAGIILTYRGRLLTGAALTALATAMLIYNNHLQIIYYTLIMVLCLAVGAFIHFFREKQLPQFFKASGLLAIAGGLAVLTSMDSLLILREYTDYTMRGSKSELTLDQDDVKQKKSTGLEIEYAYDWSYGKAESGTFLIPGYVGNSSGQRLSASSNFGQQMISLGANEAQVEQFLGQQKLPLYYGAQSKGTSGPVYVGAIICFLFVLSLLLVKSWHKWWLLAVTIIGFILAWGKNMAFINDFLFYHLPLYNKFRAPAQALVLPSLTFVILACWGLQEVANGKHTTQELLKKLKESLYITAGCLLGFVLISYFFVGFTSASDASMLQYFSQMMGGEENGKLMIRALEKDRSSLLLKDAFRSAFFILVAAGAIWAFLVNKMKWQVSALIITVFVTIDLLQVDKNYLGSESFVDDMSYMQDLQPSPADLQIKQDPDPYYRVFNLATNPFDDASPSNFHKNIGGYSPAKLWLYQDLISHQIAKNNMRVLNMLNTKYFIVPDQKTGQPVAQRNPDAYGNAWFVKDIVWAPDANTEMKTLDYLNTRDSAVIDKRFEQQLANFKPGADSSAAIQLTKYGLNKLEYTSRNSQEGFGVFSEIYYPAGWEAFIDGKPADIIRTDYALRGIKIPAGEHKIEMKFEPKTFFTGLKIAGISSTLLLLLVVLSLGWDFYQQGKQPEITETKNIKK</sequence>
<dbReference type="EMBL" id="FOJG01000002">
    <property type="protein sequence ID" value="SEW52418.1"/>
    <property type="molecule type" value="Genomic_DNA"/>
</dbReference>
<feature type="transmembrane region" description="Helical" evidence="1">
    <location>
        <begin position="514"/>
        <end position="533"/>
    </location>
</feature>
<feature type="transmembrane region" description="Helical" evidence="1">
    <location>
        <begin position="350"/>
        <end position="369"/>
    </location>
</feature>
<organism evidence="2 3">
    <name type="scientific">Chitinophaga arvensicola</name>
    <dbReference type="NCBI Taxonomy" id="29529"/>
    <lineage>
        <taxon>Bacteria</taxon>
        <taxon>Pseudomonadati</taxon>
        <taxon>Bacteroidota</taxon>
        <taxon>Chitinophagia</taxon>
        <taxon>Chitinophagales</taxon>
        <taxon>Chitinophagaceae</taxon>
        <taxon>Chitinophaga</taxon>
    </lineage>
</organism>
<dbReference type="AlphaFoldDB" id="A0A1I0S8G4"/>
<feature type="transmembrane region" description="Helical" evidence="1">
    <location>
        <begin position="193"/>
        <end position="213"/>
    </location>
</feature>
<reference evidence="3" key="1">
    <citation type="submission" date="2016-10" db="EMBL/GenBank/DDBJ databases">
        <authorList>
            <person name="Varghese N."/>
            <person name="Submissions S."/>
        </authorList>
    </citation>
    <scope>NUCLEOTIDE SEQUENCE [LARGE SCALE GENOMIC DNA]</scope>
    <source>
        <strain evidence="3">DSM 3695</strain>
    </source>
</reference>
<dbReference type="PANTHER" id="PTHR38454:SF1">
    <property type="entry name" value="INTEGRAL MEMBRANE PROTEIN"/>
    <property type="match status" value="1"/>
</dbReference>
<feature type="transmembrane region" description="Helical" evidence="1">
    <location>
        <begin position="414"/>
        <end position="432"/>
    </location>
</feature>
<evidence type="ECO:0000256" key="1">
    <source>
        <dbReference type="SAM" id="Phobius"/>
    </source>
</evidence>
<dbReference type="OrthoDB" id="9772884at2"/>
<keyword evidence="3" id="KW-1185">Reference proteome</keyword>
<keyword evidence="1" id="KW-0472">Membrane</keyword>
<evidence type="ECO:0000313" key="3">
    <source>
        <dbReference type="Proteomes" id="UP000199310"/>
    </source>
</evidence>
<accession>A0A1I0S8G4</accession>
<dbReference type="InterPro" id="IPR018580">
    <property type="entry name" value="Uncharacterised_YfhO"/>
</dbReference>
<dbReference type="Proteomes" id="UP000199310">
    <property type="component" value="Unassembled WGS sequence"/>
</dbReference>
<feature type="transmembrane region" description="Helical" evidence="1">
    <location>
        <begin position="376"/>
        <end position="394"/>
    </location>
</feature>
<feature type="transmembrane region" description="Helical" evidence="1">
    <location>
        <begin position="453"/>
        <end position="471"/>
    </location>
</feature>
<proteinExistence type="predicted"/>
<keyword evidence="1" id="KW-1133">Transmembrane helix</keyword>
<name>A0A1I0S8G4_9BACT</name>
<feature type="transmembrane region" description="Helical" evidence="1">
    <location>
        <begin position="169"/>
        <end position="187"/>
    </location>
</feature>
<feature type="transmembrane region" description="Helical" evidence="1">
    <location>
        <begin position="126"/>
        <end position="148"/>
    </location>
</feature>
<feature type="transmembrane region" description="Helical" evidence="1">
    <location>
        <begin position="101"/>
        <end position="120"/>
    </location>
</feature>
<feature type="transmembrane region" description="Helical" evidence="1">
    <location>
        <begin position="795"/>
        <end position="819"/>
    </location>
</feature>
<feature type="transmembrane region" description="Helical" evidence="1">
    <location>
        <begin position="225"/>
        <end position="246"/>
    </location>
</feature>
<protein>
    <submittedName>
        <fullName evidence="2">Membrane protein YfhO</fullName>
    </submittedName>
</protein>
<gene>
    <name evidence="2" type="ORF">SAMN04488122_4815</name>
</gene>
<evidence type="ECO:0000313" key="2">
    <source>
        <dbReference type="EMBL" id="SEW52418.1"/>
    </source>
</evidence>
<dbReference type="PANTHER" id="PTHR38454">
    <property type="entry name" value="INTEGRAL MEMBRANE PROTEIN-RELATED"/>
    <property type="match status" value="1"/>
</dbReference>
<feature type="transmembrane region" description="Helical" evidence="1">
    <location>
        <begin position="12"/>
        <end position="31"/>
    </location>
</feature>
<keyword evidence="1" id="KW-0812">Transmembrane</keyword>
<dbReference type="Pfam" id="PF09586">
    <property type="entry name" value="YfhO"/>
    <property type="match status" value="1"/>
</dbReference>
<dbReference type="STRING" id="29529.SAMN04488122_4815"/>